<evidence type="ECO:0008006" key="3">
    <source>
        <dbReference type="Google" id="ProtNLM"/>
    </source>
</evidence>
<protein>
    <recommendedName>
        <fullName evidence="3">DUF3830 family protein</fullName>
    </recommendedName>
</protein>
<dbReference type="EMBL" id="JBHMCF010000057">
    <property type="protein sequence ID" value="MFB9476820.1"/>
    <property type="molecule type" value="Genomic_DNA"/>
</dbReference>
<name>A0ABV5P2L0_9ACTN</name>
<accession>A0ABV5P2L0</accession>
<reference evidence="1 2" key="1">
    <citation type="submission" date="2024-09" db="EMBL/GenBank/DDBJ databases">
        <authorList>
            <person name="Sun Q."/>
            <person name="Mori K."/>
        </authorList>
    </citation>
    <scope>NUCLEOTIDE SEQUENCE [LARGE SCALE GENOMIC DNA]</scope>
    <source>
        <strain evidence="1 2">JCM 3324</strain>
    </source>
</reference>
<organism evidence="1 2">
    <name type="scientific">Nonomuraea salmonea</name>
    <dbReference type="NCBI Taxonomy" id="46181"/>
    <lineage>
        <taxon>Bacteria</taxon>
        <taxon>Bacillati</taxon>
        <taxon>Actinomycetota</taxon>
        <taxon>Actinomycetes</taxon>
        <taxon>Streptosporangiales</taxon>
        <taxon>Streptosporangiaceae</taxon>
        <taxon>Nonomuraea</taxon>
    </lineage>
</organism>
<proteinExistence type="predicted"/>
<comment type="caution">
    <text evidence="1">The sequence shown here is derived from an EMBL/GenBank/DDBJ whole genome shotgun (WGS) entry which is preliminary data.</text>
</comment>
<sequence>MLNVTATAITDGTLKLDCRTIVYGGAPYLYLSPAEPLADALLLHAVKNTGLRPMVIDDEGVATLDEPHDSRWEVVIGPGPSYTINWPSPSPLYTYSGQVAPGWYDTAIDAGQALLFVGPPHSWDEVPSSTTMRRVIVNCIKGRGAGGVLTVRHNTDPS</sequence>
<keyword evidence="2" id="KW-1185">Reference proteome</keyword>
<evidence type="ECO:0000313" key="1">
    <source>
        <dbReference type="EMBL" id="MFB9476820.1"/>
    </source>
</evidence>
<gene>
    <name evidence="1" type="ORF">ACFFR3_45650</name>
</gene>
<evidence type="ECO:0000313" key="2">
    <source>
        <dbReference type="Proteomes" id="UP001589568"/>
    </source>
</evidence>
<dbReference type="Proteomes" id="UP001589568">
    <property type="component" value="Unassembled WGS sequence"/>
</dbReference>
<dbReference type="RefSeq" id="WP_345410296.1">
    <property type="nucleotide sequence ID" value="NZ_BAAAXS010000002.1"/>
</dbReference>